<dbReference type="NCBIfam" id="TIGR03594">
    <property type="entry name" value="GTPase_EngA"/>
    <property type="match status" value="1"/>
</dbReference>
<dbReference type="InterPro" id="IPR031166">
    <property type="entry name" value="G_ENGA"/>
</dbReference>
<dbReference type="HAMAP" id="MF_00195">
    <property type="entry name" value="GTPase_Der"/>
    <property type="match status" value="1"/>
</dbReference>
<name>A0A2M6W4C1_9BACT</name>
<feature type="binding site" evidence="8">
    <location>
        <begin position="200"/>
        <end position="207"/>
    </location>
    <ligand>
        <name>GTP</name>
        <dbReference type="ChEBI" id="CHEBI:37565"/>
        <label>2</label>
    </ligand>
</feature>
<dbReference type="CDD" id="cd01895">
    <property type="entry name" value="EngA2"/>
    <property type="match status" value="1"/>
</dbReference>
<keyword evidence="4 10" id="KW-0677">Repeat</keyword>
<comment type="caution">
    <text evidence="12">The sequence shown here is derived from an EMBL/GenBank/DDBJ whole genome shotgun (WGS) entry which is preliminary data.</text>
</comment>
<organism evidence="12 13">
    <name type="scientific">Candidatus Magasanikbacteria bacterium CG10_big_fil_rev_8_21_14_0_10_40_10</name>
    <dbReference type="NCBI Taxonomy" id="1974648"/>
    <lineage>
        <taxon>Bacteria</taxon>
        <taxon>Candidatus Magasanikiibacteriota</taxon>
    </lineage>
</organism>
<dbReference type="NCBIfam" id="TIGR00231">
    <property type="entry name" value="small_GTP"/>
    <property type="match status" value="2"/>
</dbReference>
<dbReference type="PROSITE" id="PS51712">
    <property type="entry name" value="G_ENGA"/>
    <property type="match status" value="1"/>
</dbReference>
<dbReference type="Pfam" id="PF01926">
    <property type="entry name" value="MMR_HSR1"/>
    <property type="match status" value="2"/>
</dbReference>
<dbReference type="InterPro" id="IPR027417">
    <property type="entry name" value="P-loop_NTPase"/>
</dbReference>
<dbReference type="GO" id="GO:0042254">
    <property type="term" value="P:ribosome biogenesis"/>
    <property type="evidence" value="ECO:0007669"/>
    <property type="project" value="UniProtKB-KW"/>
</dbReference>
<dbReference type="Pfam" id="PF14714">
    <property type="entry name" value="KH_dom-like"/>
    <property type="match status" value="1"/>
</dbReference>
<evidence type="ECO:0000256" key="10">
    <source>
        <dbReference type="RuleBase" id="RU004481"/>
    </source>
</evidence>
<dbReference type="InterPro" id="IPR032859">
    <property type="entry name" value="KH_dom-like"/>
</dbReference>
<dbReference type="InterPro" id="IPR005225">
    <property type="entry name" value="Small_GTP-bd"/>
</dbReference>
<feature type="binding site" evidence="8">
    <location>
        <begin position="69"/>
        <end position="73"/>
    </location>
    <ligand>
        <name>GTP</name>
        <dbReference type="ChEBI" id="CHEBI:37565"/>
        <label>1</label>
    </ligand>
</feature>
<comment type="subunit">
    <text evidence="8">Associates with the 50S ribosomal subunit.</text>
</comment>
<evidence type="ECO:0000256" key="2">
    <source>
        <dbReference type="ARBA" id="ARBA00020953"/>
    </source>
</evidence>
<reference evidence="13" key="1">
    <citation type="submission" date="2017-09" db="EMBL/GenBank/DDBJ databases">
        <title>Depth-based differentiation of microbial function through sediment-hosted aquifers and enrichment of novel symbionts in the deep terrestrial subsurface.</title>
        <authorList>
            <person name="Probst A.J."/>
            <person name="Ladd B."/>
            <person name="Jarett J.K."/>
            <person name="Geller-Mcgrath D.E."/>
            <person name="Sieber C.M.K."/>
            <person name="Emerson J.B."/>
            <person name="Anantharaman K."/>
            <person name="Thomas B.C."/>
            <person name="Malmstrom R."/>
            <person name="Stieglmeier M."/>
            <person name="Klingl A."/>
            <person name="Woyke T."/>
            <person name="Ryan C.M."/>
            <person name="Banfield J.F."/>
        </authorList>
    </citation>
    <scope>NUCLEOTIDE SEQUENCE [LARGE SCALE GENOMIC DNA]</scope>
</reference>
<sequence length="457" mass="51041">MNNMATPAKIIDQNLPTVAIVGRTNVGKSTLFNRLTEQSAALVSPIAGTTRTRNIGVVSWRGKNFSLIDSGGLNFTTDDLFAEEIMKQTQTAISQADLIIFLIDIKSGVLPQEKQLAKQLRPYSDRVMLIANKADSEKLMAYTGEQEIMALGFGQPMAVSAASGANLGDMLDIILKRLGKLPKRPKKLKALRPIKVALIGRPNVGKSSLFNSLIGSDDVIVSPIAHTTREPYDTLMRYNKQPILFIDTAGIRRKTKVNRGLELIGIKKSLQCVDKSDIVLLVLDASDSIASQDKQLGGLLREHTRSVIIIVNKWDLAEANDDHFRNQVRDMIYKAFPHLDFCPIIFTSAKTNYRTHQIFPAIIQAWQARQTIITENALSKFMQKVTRDHRPAKDKGTKHPQILGFHQINCAPPIFELVVKANTSLHSSYLNYIANRLRDKFNFFAAPIVIKIKKMKK</sequence>
<feature type="binding site" evidence="8">
    <location>
        <begin position="22"/>
        <end position="29"/>
    </location>
    <ligand>
        <name>GTP</name>
        <dbReference type="ChEBI" id="CHEBI:37565"/>
        <label>1</label>
    </ligand>
</feature>
<dbReference type="EMBL" id="PFBX01000014">
    <property type="protein sequence ID" value="PIT87639.1"/>
    <property type="molecule type" value="Genomic_DNA"/>
</dbReference>
<protein>
    <recommendedName>
        <fullName evidence="2 8">GTPase Der</fullName>
    </recommendedName>
    <alternativeName>
        <fullName evidence="7 8">GTP-binding protein EngA</fullName>
    </alternativeName>
</protein>
<gene>
    <name evidence="8 12" type="primary">der</name>
    <name evidence="12" type="ORF">COU31_01645</name>
</gene>
<feature type="binding site" evidence="8">
    <location>
        <begin position="312"/>
        <end position="315"/>
    </location>
    <ligand>
        <name>GTP</name>
        <dbReference type="ChEBI" id="CHEBI:37565"/>
        <label>2</label>
    </ligand>
</feature>
<evidence type="ECO:0000256" key="8">
    <source>
        <dbReference type="HAMAP-Rule" id="MF_00195"/>
    </source>
</evidence>
<feature type="domain" description="EngA-type G" evidence="11">
    <location>
        <begin position="194"/>
        <end position="370"/>
    </location>
</feature>
<dbReference type="Proteomes" id="UP000231183">
    <property type="component" value="Unassembled WGS sequence"/>
</dbReference>
<keyword evidence="6 8" id="KW-0342">GTP-binding</keyword>
<evidence type="ECO:0000313" key="13">
    <source>
        <dbReference type="Proteomes" id="UP000231183"/>
    </source>
</evidence>
<dbReference type="CDD" id="cd01894">
    <property type="entry name" value="EngA1"/>
    <property type="match status" value="1"/>
</dbReference>
<dbReference type="Gene3D" id="3.40.50.300">
    <property type="entry name" value="P-loop containing nucleotide triphosphate hydrolases"/>
    <property type="match status" value="2"/>
</dbReference>
<evidence type="ECO:0000256" key="7">
    <source>
        <dbReference type="ARBA" id="ARBA00032345"/>
    </source>
</evidence>
<proteinExistence type="inferred from homology"/>
<dbReference type="PANTHER" id="PTHR43834:SF6">
    <property type="entry name" value="GTPASE DER"/>
    <property type="match status" value="1"/>
</dbReference>
<feature type="binding site" evidence="8">
    <location>
        <begin position="132"/>
        <end position="135"/>
    </location>
    <ligand>
        <name>GTP</name>
        <dbReference type="ChEBI" id="CHEBI:37565"/>
        <label>1</label>
    </ligand>
</feature>
<evidence type="ECO:0000313" key="12">
    <source>
        <dbReference type="EMBL" id="PIT87639.1"/>
    </source>
</evidence>
<dbReference type="Gene3D" id="3.30.300.20">
    <property type="match status" value="1"/>
</dbReference>
<dbReference type="GO" id="GO:0043022">
    <property type="term" value="F:ribosome binding"/>
    <property type="evidence" value="ECO:0007669"/>
    <property type="project" value="TreeGrafter"/>
</dbReference>
<accession>A0A2M6W4C1</accession>
<comment type="similarity">
    <text evidence="1 8 9 10">Belongs to the TRAFAC class TrmE-Era-EngA-EngB-Septin-like GTPase superfamily. EngA (Der) GTPase family.</text>
</comment>
<dbReference type="InterPro" id="IPR015946">
    <property type="entry name" value="KH_dom-like_a/b"/>
</dbReference>
<keyword evidence="3 8" id="KW-0690">Ribosome biogenesis</keyword>
<evidence type="ECO:0000256" key="6">
    <source>
        <dbReference type="ARBA" id="ARBA00023134"/>
    </source>
</evidence>
<dbReference type="InterPro" id="IPR016484">
    <property type="entry name" value="GTPase_Der"/>
</dbReference>
<dbReference type="AlphaFoldDB" id="A0A2M6W4C1"/>
<dbReference type="PANTHER" id="PTHR43834">
    <property type="entry name" value="GTPASE DER"/>
    <property type="match status" value="1"/>
</dbReference>
<feature type="binding site" evidence="8">
    <location>
        <begin position="247"/>
        <end position="251"/>
    </location>
    <ligand>
        <name>GTP</name>
        <dbReference type="ChEBI" id="CHEBI:37565"/>
        <label>2</label>
    </ligand>
</feature>
<dbReference type="InterPro" id="IPR006073">
    <property type="entry name" value="GTP-bd"/>
</dbReference>
<evidence type="ECO:0000256" key="3">
    <source>
        <dbReference type="ARBA" id="ARBA00022517"/>
    </source>
</evidence>
<dbReference type="SUPFAM" id="SSF52540">
    <property type="entry name" value="P-loop containing nucleoside triphosphate hydrolases"/>
    <property type="match status" value="2"/>
</dbReference>
<evidence type="ECO:0000256" key="1">
    <source>
        <dbReference type="ARBA" id="ARBA00008279"/>
    </source>
</evidence>
<evidence type="ECO:0000256" key="5">
    <source>
        <dbReference type="ARBA" id="ARBA00022741"/>
    </source>
</evidence>
<dbReference type="PIRSF" id="PIRSF006485">
    <property type="entry name" value="GTP-binding_EngA"/>
    <property type="match status" value="1"/>
</dbReference>
<evidence type="ECO:0000256" key="4">
    <source>
        <dbReference type="ARBA" id="ARBA00022737"/>
    </source>
</evidence>
<keyword evidence="5 8" id="KW-0547">Nucleotide-binding</keyword>
<evidence type="ECO:0000256" key="9">
    <source>
        <dbReference type="PROSITE-ProRule" id="PRU01049"/>
    </source>
</evidence>
<evidence type="ECO:0000259" key="11">
    <source>
        <dbReference type="PROSITE" id="PS51712"/>
    </source>
</evidence>
<dbReference type="PRINTS" id="PR00326">
    <property type="entry name" value="GTP1OBG"/>
</dbReference>
<comment type="function">
    <text evidence="8 10">GTPase that plays an essential role in the late steps of ribosome biogenesis.</text>
</comment>
<dbReference type="GO" id="GO:0005525">
    <property type="term" value="F:GTP binding"/>
    <property type="evidence" value="ECO:0007669"/>
    <property type="project" value="UniProtKB-UniRule"/>
</dbReference>